<dbReference type="RefSeq" id="WP_126754110.1">
    <property type="nucleotide sequence ID" value="NZ_PIPY01000004.1"/>
</dbReference>
<dbReference type="Pfam" id="PF02682">
    <property type="entry name" value="CT_C_D"/>
    <property type="match status" value="1"/>
</dbReference>
<evidence type="ECO:0000313" key="5">
    <source>
        <dbReference type="EMBL" id="RUO62147.1"/>
    </source>
</evidence>
<dbReference type="SUPFAM" id="SSF160467">
    <property type="entry name" value="PH0987 N-terminal domain-like"/>
    <property type="match status" value="1"/>
</dbReference>
<feature type="domain" description="Carboxyltransferase" evidence="4">
    <location>
        <begin position="4"/>
        <end position="213"/>
    </location>
</feature>
<protein>
    <submittedName>
        <fullName evidence="5">Allophanate hydrolase subunit 1</fullName>
    </submittedName>
</protein>
<evidence type="ECO:0000256" key="1">
    <source>
        <dbReference type="ARBA" id="ARBA00022741"/>
    </source>
</evidence>
<keyword evidence="3" id="KW-0067">ATP-binding</keyword>
<dbReference type="InterPro" id="IPR029000">
    <property type="entry name" value="Cyclophilin-like_dom_sf"/>
</dbReference>
<gene>
    <name evidence="5" type="ORF">CWI71_04665</name>
</gene>
<dbReference type="AlphaFoldDB" id="A0A432YMD6"/>
<dbReference type="SMART" id="SM00796">
    <property type="entry name" value="AHS1"/>
    <property type="match status" value="1"/>
</dbReference>
<evidence type="ECO:0000313" key="6">
    <source>
        <dbReference type="Proteomes" id="UP000288259"/>
    </source>
</evidence>
<dbReference type="PANTHER" id="PTHR34698">
    <property type="entry name" value="5-OXOPROLINASE SUBUNIT B"/>
    <property type="match status" value="1"/>
</dbReference>
<dbReference type="OrthoDB" id="9778567at2"/>
<comment type="caution">
    <text evidence="5">The sequence shown here is derived from an EMBL/GenBank/DDBJ whole genome shotgun (WGS) entry which is preliminary data.</text>
</comment>
<dbReference type="GO" id="GO:0016787">
    <property type="term" value="F:hydrolase activity"/>
    <property type="evidence" value="ECO:0007669"/>
    <property type="project" value="UniProtKB-KW"/>
</dbReference>
<evidence type="ECO:0000256" key="3">
    <source>
        <dbReference type="ARBA" id="ARBA00022840"/>
    </source>
</evidence>
<dbReference type="Gene3D" id="3.30.1360.40">
    <property type="match status" value="1"/>
</dbReference>
<accession>A0A432YMD6</accession>
<dbReference type="Gene3D" id="2.40.100.10">
    <property type="entry name" value="Cyclophilin-like"/>
    <property type="match status" value="1"/>
</dbReference>
<dbReference type="GO" id="GO:0005524">
    <property type="term" value="F:ATP binding"/>
    <property type="evidence" value="ECO:0007669"/>
    <property type="project" value="UniProtKB-KW"/>
</dbReference>
<keyword evidence="6" id="KW-1185">Reference proteome</keyword>
<proteinExistence type="predicted"/>
<dbReference type="PANTHER" id="PTHR34698:SF2">
    <property type="entry name" value="5-OXOPROLINASE SUBUNIT B"/>
    <property type="match status" value="1"/>
</dbReference>
<dbReference type="InterPro" id="IPR003833">
    <property type="entry name" value="CT_C_D"/>
</dbReference>
<reference evidence="6" key="1">
    <citation type="journal article" date="2018" name="Front. Microbiol.">
        <title>Genome-Based Analysis Reveals the Taxonomy and Diversity of the Family Idiomarinaceae.</title>
        <authorList>
            <person name="Liu Y."/>
            <person name="Lai Q."/>
            <person name="Shao Z."/>
        </authorList>
    </citation>
    <scope>NUCLEOTIDE SEQUENCE [LARGE SCALE GENOMIC DNA]</scope>
    <source>
        <strain evidence="6">CVS-6</strain>
    </source>
</reference>
<dbReference type="InterPro" id="IPR010016">
    <property type="entry name" value="PxpB"/>
</dbReference>
<evidence type="ECO:0000259" key="4">
    <source>
        <dbReference type="SMART" id="SM00796"/>
    </source>
</evidence>
<keyword evidence="1" id="KW-0547">Nucleotide-binding</keyword>
<sequence length="228" mass="25518">MMQWQFQTAAPDALMVSFAQQIQLQINQKVQQLAARLRHEVAGVFEVVPSYQTLLVYYDILQLNERQLRHLLEPIVNEVLSSDTEAQDEKAQLHTIDVCYDPELAADLKAAAQFLNSSVDEVAALHSATTYHVYALGFAPGFAYLGDVPQALRMPRHDSPREKVPKGSVAIAGQQTAIYPRTSPGGWQIIGRAVHWPRLQAGDKVKFQSISRADYDRQLARQSEPGHD</sequence>
<dbReference type="EMBL" id="PIPY01000004">
    <property type="protein sequence ID" value="RUO62147.1"/>
    <property type="molecule type" value="Genomic_DNA"/>
</dbReference>
<dbReference type="Proteomes" id="UP000288259">
    <property type="component" value="Unassembled WGS sequence"/>
</dbReference>
<keyword evidence="2 5" id="KW-0378">Hydrolase</keyword>
<name>A0A432YMD6_9GAMM</name>
<dbReference type="NCBIfam" id="TIGR00370">
    <property type="entry name" value="5-oxoprolinase subunit PxpB"/>
    <property type="match status" value="1"/>
</dbReference>
<evidence type="ECO:0000256" key="2">
    <source>
        <dbReference type="ARBA" id="ARBA00022801"/>
    </source>
</evidence>
<organism evidence="5 6">
    <name type="scientific">Pseudidiomarina insulisalsae</name>
    <dbReference type="NCBI Taxonomy" id="575789"/>
    <lineage>
        <taxon>Bacteria</taxon>
        <taxon>Pseudomonadati</taxon>
        <taxon>Pseudomonadota</taxon>
        <taxon>Gammaproteobacteria</taxon>
        <taxon>Alteromonadales</taxon>
        <taxon>Idiomarinaceae</taxon>
        <taxon>Pseudidiomarina</taxon>
    </lineage>
</organism>
<dbReference type="SUPFAM" id="SSF50891">
    <property type="entry name" value="Cyclophilin-like"/>
    <property type="match status" value="1"/>
</dbReference>